<organism evidence="4">
    <name type="scientific">Caldithrix abyssi</name>
    <dbReference type="NCBI Taxonomy" id="187145"/>
    <lineage>
        <taxon>Bacteria</taxon>
        <taxon>Pseudomonadati</taxon>
        <taxon>Calditrichota</taxon>
        <taxon>Calditrichia</taxon>
        <taxon>Calditrichales</taxon>
        <taxon>Calditrichaceae</taxon>
        <taxon>Caldithrix</taxon>
    </lineage>
</organism>
<dbReference type="InterPro" id="IPR011621">
    <property type="entry name" value="Metal-dep_PHydrolase_7TM_intra"/>
</dbReference>
<evidence type="ECO:0000259" key="2">
    <source>
        <dbReference type="Pfam" id="PF07697"/>
    </source>
</evidence>
<dbReference type="Pfam" id="PF07698">
    <property type="entry name" value="7TM-7TMR_HD"/>
    <property type="match status" value="1"/>
</dbReference>
<feature type="transmembrane region" description="Helical" evidence="1">
    <location>
        <begin position="315"/>
        <end position="337"/>
    </location>
</feature>
<name>A0A7V5LIZ3_CALAY</name>
<evidence type="ECO:0000259" key="3">
    <source>
        <dbReference type="Pfam" id="PF07698"/>
    </source>
</evidence>
<proteinExistence type="predicted"/>
<feature type="transmembrane region" description="Helical" evidence="1">
    <location>
        <begin position="417"/>
        <end position="435"/>
    </location>
</feature>
<accession>A0A7V5LIZ3</accession>
<gene>
    <name evidence="4" type="ORF">ENL21_07355</name>
</gene>
<protein>
    <recommendedName>
        <fullName evidence="5">Metal-dependent phosphohydrolase 7TM intracellular domain-containing protein</fullName>
    </recommendedName>
</protein>
<comment type="caution">
    <text evidence="4">The sequence shown here is derived from an EMBL/GenBank/DDBJ whole genome shotgun (WGS) entry which is preliminary data.</text>
</comment>
<keyword evidence="1" id="KW-0812">Transmembrane</keyword>
<reference evidence="4" key="1">
    <citation type="journal article" date="2020" name="mSystems">
        <title>Genome- and Community-Level Interaction Insights into Carbon Utilization and Element Cycling Functions of Hydrothermarchaeota in Hydrothermal Sediment.</title>
        <authorList>
            <person name="Zhou Z."/>
            <person name="Liu Y."/>
            <person name="Xu W."/>
            <person name="Pan J."/>
            <person name="Luo Z.H."/>
            <person name="Li M."/>
        </authorList>
    </citation>
    <scope>NUCLEOTIDE SEQUENCE [LARGE SCALE GENOMIC DNA]</scope>
    <source>
        <strain evidence="4">HyVt-76</strain>
    </source>
</reference>
<evidence type="ECO:0008006" key="5">
    <source>
        <dbReference type="Google" id="ProtNLM"/>
    </source>
</evidence>
<feature type="non-terminal residue" evidence="4">
    <location>
        <position position="475"/>
    </location>
</feature>
<feature type="transmembrane region" description="Helical" evidence="1">
    <location>
        <begin position="441"/>
        <end position="466"/>
    </location>
</feature>
<sequence>MENDSGFFEKIKEIKVGRYSLYDILIKVLLALLLLIFVPLMFNPQRPLKFSDMKVGSISNRKIVAPFDFFVLKTEQELKAEQDSVLKSVPNYFTYDDSITQQDIKLLRNLLPFLKKALPQYETIENKDEYLKNLSDELNLVFDVNVSPSNLAVAFDILKDKENVTTIESSLKQAEELIKTGVLNRDLTSLTRPRIVVVKNGVEENLDYSQRIDIPRFQKTMENEFLKHFPVNQTLVLEYLFVRSIKPNLIYDEAFSEKAKEEALANISRTKDMVYENELIVDKNIRIDADTYQKLYSLEMAIAERSEREGRWEGFFFSLGRYMLMAAILAIFALYLYSFRPKIFNDNKMLLMITIILLLNFIFAALISQTLDWNNYLIPTTMGSMLLAILIDTGLGFVGTVIIALVLGGLQGGGFDIVLFSVVGGMVAIYSVFQIRNRNQIFKAIIFISGAYFWALLSISLFRYLAFDEMLKSFA</sequence>
<dbReference type="PANTHER" id="PTHR36442">
    <property type="entry name" value="CYCLIC-DI-AMP PHOSPHODIESTERASE PGPH"/>
    <property type="match status" value="1"/>
</dbReference>
<dbReference type="AlphaFoldDB" id="A0A7V5LIZ3"/>
<dbReference type="EMBL" id="DRTD01000546">
    <property type="protein sequence ID" value="HHE55583.1"/>
    <property type="molecule type" value="Genomic_DNA"/>
</dbReference>
<dbReference type="Pfam" id="PF07697">
    <property type="entry name" value="7TMR-HDED"/>
    <property type="match status" value="1"/>
</dbReference>
<dbReference type="Proteomes" id="UP000886111">
    <property type="component" value="Unassembled WGS sequence"/>
</dbReference>
<evidence type="ECO:0000313" key="4">
    <source>
        <dbReference type="EMBL" id="HHE55583.1"/>
    </source>
</evidence>
<evidence type="ECO:0000256" key="1">
    <source>
        <dbReference type="SAM" id="Phobius"/>
    </source>
</evidence>
<keyword evidence="1" id="KW-0472">Membrane</keyword>
<feature type="transmembrane region" description="Helical" evidence="1">
    <location>
        <begin position="349"/>
        <end position="367"/>
    </location>
</feature>
<keyword evidence="1" id="KW-1133">Transmembrane helix</keyword>
<dbReference type="PANTHER" id="PTHR36442:SF1">
    <property type="entry name" value="CYCLIC-DI-AMP PHOSPHODIESTERASE PGPH"/>
    <property type="match status" value="1"/>
</dbReference>
<feature type="transmembrane region" description="Helical" evidence="1">
    <location>
        <begin position="21"/>
        <end position="42"/>
    </location>
</feature>
<dbReference type="InterPro" id="IPR052722">
    <property type="entry name" value="PgpH_phosphodiesterase"/>
</dbReference>
<feature type="domain" description="Metal-dependent phosphohydrolase 7TM extracellular" evidence="2">
    <location>
        <begin position="54"/>
        <end position="300"/>
    </location>
</feature>
<dbReference type="InterPro" id="IPR011624">
    <property type="entry name" value="Metal-dep_PHydrolase_7TM_extra"/>
</dbReference>
<feature type="domain" description="Metal-dependent phosphohydrolase 7TM intracellular" evidence="3">
    <location>
        <begin position="317"/>
        <end position="472"/>
    </location>
</feature>
<feature type="transmembrane region" description="Helical" evidence="1">
    <location>
        <begin position="387"/>
        <end position="410"/>
    </location>
</feature>